<dbReference type="EMBL" id="CABHMZ010000028">
    <property type="protein sequence ID" value="VUX10357.1"/>
    <property type="molecule type" value="Genomic_DNA"/>
</dbReference>
<gene>
    <name evidence="2" type="ORF">SCSS39_01920</name>
</gene>
<protein>
    <submittedName>
        <fullName evidence="2">Uncharacterized protein</fullName>
    </submittedName>
</protein>
<dbReference type="RefSeq" id="WP_144210761.1">
    <property type="nucleotide sequence ID" value="NZ_CABHMZ010000028.1"/>
</dbReference>
<keyword evidence="1" id="KW-0175">Coiled coil</keyword>
<evidence type="ECO:0000256" key="1">
    <source>
        <dbReference type="SAM" id="Coils"/>
    </source>
</evidence>
<evidence type="ECO:0000313" key="2">
    <source>
        <dbReference type="EMBL" id="VUX10357.1"/>
    </source>
</evidence>
<feature type="coiled-coil region" evidence="1">
    <location>
        <begin position="37"/>
        <end position="64"/>
    </location>
</feature>
<accession>A0A564TSX2</accession>
<reference evidence="2 3" key="1">
    <citation type="submission" date="2019-07" db="EMBL/GenBank/DDBJ databases">
        <authorList>
            <person name="Hibberd C M."/>
            <person name="Gehrig L. J."/>
            <person name="Chang H.-W."/>
            <person name="Venkatesh S."/>
        </authorList>
    </citation>
    <scope>NUCLEOTIDE SEQUENCE [LARGE SCALE GENOMIC DNA]</scope>
    <source>
        <strain evidence="2">Streptococcus_constellatus_SS_Bg39</strain>
    </source>
</reference>
<evidence type="ECO:0000313" key="3">
    <source>
        <dbReference type="Proteomes" id="UP000385544"/>
    </source>
</evidence>
<dbReference type="OrthoDB" id="2236018at2"/>
<sequence length="95" mass="11017">MKLSNLLLFTGVAAASFCLVKNREKVINEAIESYDLIDNIQHDLQNIQKNLQVIQAQKGNLETITQDLSYQFRLFEQEATARLRQIQDVWNAHQK</sequence>
<organism evidence="2 3">
    <name type="scientific">Streptococcus constellatus</name>
    <dbReference type="NCBI Taxonomy" id="76860"/>
    <lineage>
        <taxon>Bacteria</taxon>
        <taxon>Bacillati</taxon>
        <taxon>Bacillota</taxon>
        <taxon>Bacilli</taxon>
        <taxon>Lactobacillales</taxon>
        <taxon>Streptococcaceae</taxon>
        <taxon>Streptococcus</taxon>
        <taxon>Streptococcus anginosus group</taxon>
    </lineage>
</organism>
<dbReference type="AlphaFoldDB" id="A0A564TSX2"/>
<dbReference type="Proteomes" id="UP000385544">
    <property type="component" value="Unassembled WGS sequence"/>
</dbReference>
<proteinExistence type="predicted"/>
<name>A0A564TSX2_STRCV</name>